<dbReference type="AlphaFoldDB" id="U7Q1I8"/>
<feature type="region of interest" description="Disordered" evidence="1">
    <location>
        <begin position="19"/>
        <end position="410"/>
    </location>
</feature>
<evidence type="ECO:0000256" key="1">
    <source>
        <dbReference type="SAM" id="MobiDB-lite"/>
    </source>
</evidence>
<dbReference type="GO" id="GO:0005737">
    <property type="term" value="C:cytoplasm"/>
    <property type="evidence" value="ECO:0007669"/>
    <property type="project" value="TreeGrafter"/>
</dbReference>
<dbReference type="GO" id="GO:0000146">
    <property type="term" value="F:microfilament motor activity"/>
    <property type="evidence" value="ECO:0007669"/>
    <property type="project" value="TreeGrafter"/>
</dbReference>
<feature type="compositionally biased region" description="Acidic residues" evidence="1">
    <location>
        <begin position="129"/>
        <end position="139"/>
    </location>
</feature>
<dbReference type="PANTHER" id="PTHR45615:SF40">
    <property type="entry name" value="MYOSIN HEAVY CHAIN, NON-MUSCLE"/>
    <property type="match status" value="1"/>
</dbReference>
<feature type="region of interest" description="Disordered" evidence="1">
    <location>
        <begin position="587"/>
        <end position="610"/>
    </location>
</feature>
<dbReference type="PANTHER" id="PTHR45615">
    <property type="entry name" value="MYOSIN HEAVY CHAIN, NON-MUSCLE"/>
    <property type="match status" value="1"/>
</dbReference>
<evidence type="ECO:0000313" key="3">
    <source>
        <dbReference type="Proteomes" id="UP000018087"/>
    </source>
</evidence>
<feature type="compositionally biased region" description="Acidic residues" evidence="1">
    <location>
        <begin position="56"/>
        <end position="71"/>
    </location>
</feature>
<feature type="compositionally biased region" description="Gly residues" evidence="1">
    <location>
        <begin position="553"/>
        <end position="567"/>
    </location>
</feature>
<name>U7Q1I8_SPOS1</name>
<dbReference type="EMBL" id="KI440842">
    <property type="protein sequence ID" value="ERT01769.1"/>
    <property type="molecule type" value="Genomic_DNA"/>
</dbReference>
<dbReference type="GO" id="GO:0016460">
    <property type="term" value="C:myosin II complex"/>
    <property type="evidence" value="ECO:0007669"/>
    <property type="project" value="TreeGrafter"/>
</dbReference>
<evidence type="ECO:0000313" key="2">
    <source>
        <dbReference type="EMBL" id="ERT01769.1"/>
    </source>
</evidence>
<feature type="compositionally biased region" description="Basic and acidic residues" evidence="1">
    <location>
        <begin position="366"/>
        <end position="410"/>
    </location>
</feature>
<dbReference type="STRING" id="1391915.U7Q1I8"/>
<protein>
    <recommendedName>
        <fullName evidence="4">M protein repeat protein</fullName>
    </recommendedName>
</protein>
<feature type="compositionally biased region" description="Basic and acidic residues" evidence="1">
    <location>
        <begin position="45"/>
        <end position="55"/>
    </location>
</feature>
<feature type="compositionally biased region" description="Basic and acidic residues" evidence="1">
    <location>
        <begin position="72"/>
        <end position="107"/>
    </location>
</feature>
<proteinExistence type="predicted"/>
<dbReference type="GO" id="GO:0032982">
    <property type="term" value="C:myosin filament"/>
    <property type="evidence" value="ECO:0007669"/>
    <property type="project" value="TreeGrafter"/>
</dbReference>
<organism evidence="2 3">
    <name type="scientific">Sporothrix schenckii (strain ATCC 58251 / de Perez 2211183)</name>
    <name type="common">Rose-picker's disease fungus</name>
    <dbReference type="NCBI Taxonomy" id="1391915"/>
    <lineage>
        <taxon>Eukaryota</taxon>
        <taxon>Fungi</taxon>
        <taxon>Dikarya</taxon>
        <taxon>Ascomycota</taxon>
        <taxon>Pezizomycotina</taxon>
        <taxon>Sordariomycetes</taxon>
        <taxon>Sordariomycetidae</taxon>
        <taxon>Ophiostomatales</taxon>
        <taxon>Ophiostomataceae</taxon>
        <taxon>Sporothrix</taxon>
    </lineage>
</organism>
<feature type="region of interest" description="Disordered" evidence="1">
    <location>
        <begin position="522"/>
        <end position="567"/>
    </location>
</feature>
<dbReference type="Proteomes" id="UP000018087">
    <property type="component" value="Unassembled WGS sequence"/>
</dbReference>
<dbReference type="eggNOG" id="ENOG502S2WH">
    <property type="taxonomic scope" value="Eukaryota"/>
</dbReference>
<accession>U7Q1I8</accession>
<keyword evidence="3" id="KW-1185">Reference proteome</keyword>
<sequence length="667" mass="72799">MADDDKAKAEKLAAAKKRVEALKKKKQAGGAAGAAGASGKKGAKKDKAASDAKAVEDEEAEEPTAEDDKEEAAEAKEETKKETADGTDKTDKTDKTGKTDKTDKTGKTDTAAGKSDKKKGKKGAKKDDKDEEDNVDEDADKEKEDTKTDDKAEEDDVVGEPTSPKGAVPSLAEQSRLRSASFRHGGPLSPGADGETAADIYRKQASRIEELERQNKRLTKENADAEKRWQKAEDALEDIRDSTGGDSSEVSKLKSEIAALTRQNTQLQARSRHGSSPSMSVNSPPTSELETQLKSKSQTIETMELEMSRLRAQVERLSMGGAGREDDEEGGDNGSHAPKRSRQEQVAALEEKLERAEKAAGTAQRELAELKRNLDRTSEKAVREGSARTSAETKLKTLEKETEDLRTERDELTKKVDSLEKKVTTLTTLHKEHDARTQALRRDKERGDKDLAEARTRLERVEAENLRLRKSDARDGGGTDDEHLDELLASSPEASERIEQLDRRVRELEAENTNLRHGIWHERRKELQVGPDDTPGGAGGSRHFSDVDLSPLGGSGGGKKGHGGSVSGGASGALGDFFSVLTGGGGDHHGHGHHGHHGHDDDGLLDDDDDMDFDEEAFRRAQEEEARQRLERVREAKRALKNWEGWRLDLVESRQGGAEGIGPIFDI</sequence>
<feature type="compositionally biased region" description="Basic and acidic residues" evidence="1">
    <location>
        <begin position="429"/>
        <end position="481"/>
    </location>
</feature>
<dbReference type="GO" id="GO:0051015">
    <property type="term" value="F:actin filament binding"/>
    <property type="evidence" value="ECO:0007669"/>
    <property type="project" value="TreeGrafter"/>
</dbReference>
<dbReference type="HOGENOM" id="CLU_016578_0_0_1"/>
<evidence type="ECO:0008006" key="4">
    <source>
        <dbReference type="Google" id="ProtNLM"/>
    </source>
</evidence>
<feature type="compositionally biased region" description="Basic and acidic residues" evidence="1">
    <location>
        <begin position="349"/>
        <end position="358"/>
    </location>
</feature>
<feature type="compositionally biased region" description="Basic and acidic residues" evidence="1">
    <location>
        <begin position="200"/>
        <end position="255"/>
    </location>
</feature>
<feature type="region of interest" description="Disordered" evidence="1">
    <location>
        <begin position="429"/>
        <end position="499"/>
    </location>
</feature>
<dbReference type="OrthoDB" id="5413982at2759"/>
<feature type="compositionally biased region" description="Polar residues" evidence="1">
    <location>
        <begin position="261"/>
        <end position="301"/>
    </location>
</feature>
<feature type="compositionally biased region" description="Basic and acidic residues" evidence="1">
    <location>
        <begin position="140"/>
        <end position="150"/>
    </location>
</feature>
<reference evidence="3" key="1">
    <citation type="journal article" date="2014" name="Genome Announc.">
        <title>Genome sequence of the pathogenic fungus Sporothrix schenckii (ATCC 58251).</title>
        <authorList>
            <person name="Cuomo C.A."/>
            <person name="Rodriguez-Del Valle N."/>
            <person name="Perez-Sanchez L."/>
            <person name="Abouelleil A."/>
            <person name="Goldberg J."/>
            <person name="Young S."/>
            <person name="Zeng Q."/>
            <person name="Birren B.W."/>
        </authorList>
    </citation>
    <scope>NUCLEOTIDE SEQUENCE [LARGE SCALE GENOMIC DNA]</scope>
    <source>
        <strain evidence="3">ATCC 58251 / de Perez 2211183</strain>
    </source>
</reference>
<gene>
    <name evidence="2" type="ORF">HMPREF1624_00063</name>
</gene>